<dbReference type="EMBL" id="CM017643">
    <property type="protein sequence ID" value="TYJ20870.1"/>
    <property type="molecule type" value="Genomic_DNA"/>
</dbReference>
<gene>
    <name evidence="2" type="ORF">E1A91_A08G026300v1</name>
</gene>
<name>A0A5D2Y513_GOSMU</name>
<sequence length="63" mass="7426">MERLPFMYIPEPGHACRTVVQRYKLELSSEYSPNSKQLQLQTESNKSRSNKKPDSRFDLLLHC</sequence>
<evidence type="ECO:0000256" key="1">
    <source>
        <dbReference type="SAM" id="MobiDB-lite"/>
    </source>
</evidence>
<evidence type="ECO:0000313" key="2">
    <source>
        <dbReference type="EMBL" id="TYJ20870.1"/>
    </source>
</evidence>
<keyword evidence="3" id="KW-1185">Reference proteome</keyword>
<dbReference type="AlphaFoldDB" id="A0A5D2Y513"/>
<feature type="compositionally biased region" description="Polar residues" evidence="1">
    <location>
        <begin position="32"/>
        <end position="44"/>
    </location>
</feature>
<reference evidence="2 3" key="1">
    <citation type="submission" date="2019-07" db="EMBL/GenBank/DDBJ databases">
        <title>WGS assembly of Gossypium mustelinum.</title>
        <authorList>
            <person name="Chen Z.J."/>
            <person name="Sreedasyam A."/>
            <person name="Ando A."/>
            <person name="Song Q."/>
            <person name="De L."/>
            <person name="Hulse-Kemp A."/>
            <person name="Ding M."/>
            <person name="Ye W."/>
            <person name="Kirkbride R."/>
            <person name="Jenkins J."/>
            <person name="Plott C."/>
            <person name="Lovell J."/>
            <person name="Lin Y.-M."/>
            <person name="Vaughn R."/>
            <person name="Liu B."/>
            <person name="Li W."/>
            <person name="Simpson S."/>
            <person name="Scheffler B."/>
            <person name="Saski C."/>
            <person name="Grover C."/>
            <person name="Hu G."/>
            <person name="Conover J."/>
            <person name="Carlson J."/>
            <person name="Shu S."/>
            <person name="Boston L."/>
            <person name="Williams M."/>
            <person name="Peterson D."/>
            <person name="Mcgee K."/>
            <person name="Jones D."/>
            <person name="Wendel J."/>
            <person name="Stelly D."/>
            <person name="Grimwood J."/>
            <person name="Schmutz J."/>
        </authorList>
    </citation>
    <scope>NUCLEOTIDE SEQUENCE [LARGE SCALE GENOMIC DNA]</scope>
    <source>
        <strain evidence="2">1408120.09</strain>
    </source>
</reference>
<feature type="compositionally biased region" description="Basic and acidic residues" evidence="1">
    <location>
        <begin position="51"/>
        <end position="63"/>
    </location>
</feature>
<protein>
    <submittedName>
        <fullName evidence="2">Uncharacterized protein</fullName>
    </submittedName>
</protein>
<accession>A0A5D2Y513</accession>
<dbReference type="Proteomes" id="UP000323597">
    <property type="component" value="Chromosome A08"/>
</dbReference>
<organism evidence="2 3">
    <name type="scientific">Gossypium mustelinum</name>
    <name type="common">Cotton</name>
    <name type="synonym">Gossypium caicoense</name>
    <dbReference type="NCBI Taxonomy" id="34275"/>
    <lineage>
        <taxon>Eukaryota</taxon>
        <taxon>Viridiplantae</taxon>
        <taxon>Streptophyta</taxon>
        <taxon>Embryophyta</taxon>
        <taxon>Tracheophyta</taxon>
        <taxon>Spermatophyta</taxon>
        <taxon>Magnoliopsida</taxon>
        <taxon>eudicotyledons</taxon>
        <taxon>Gunneridae</taxon>
        <taxon>Pentapetalae</taxon>
        <taxon>rosids</taxon>
        <taxon>malvids</taxon>
        <taxon>Malvales</taxon>
        <taxon>Malvaceae</taxon>
        <taxon>Malvoideae</taxon>
        <taxon>Gossypium</taxon>
    </lineage>
</organism>
<proteinExistence type="predicted"/>
<evidence type="ECO:0000313" key="3">
    <source>
        <dbReference type="Proteomes" id="UP000323597"/>
    </source>
</evidence>
<feature type="region of interest" description="Disordered" evidence="1">
    <location>
        <begin position="32"/>
        <end position="63"/>
    </location>
</feature>